<comment type="similarity">
    <text evidence="2">Belongs to the protein prenyltransferase subunit alpha family.</text>
</comment>
<evidence type="ECO:0000256" key="12">
    <source>
        <dbReference type="ARBA" id="ARBA00043086"/>
    </source>
</evidence>
<evidence type="ECO:0000256" key="3">
    <source>
        <dbReference type="ARBA" id="ARBA00012700"/>
    </source>
</evidence>
<accession>A0A4Y7LXB2</accession>
<evidence type="ECO:0000256" key="7">
    <source>
        <dbReference type="ARBA" id="ARBA00022737"/>
    </source>
</evidence>
<evidence type="ECO:0000256" key="2">
    <source>
        <dbReference type="ARBA" id="ARBA00006734"/>
    </source>
</evidence>
<dbReference type="AlphaFoldDB" id="A0A4Y7LXB2"/>
<dbReference type="PROSITE" id="PS51147">
    <property type="entry name" value="PFTA"/>
    <property type="match status" value="5"/>
</dbReference>
<dbReference type="GO" id="GO:0004660">
    <property type="term" value="F:protein farnesyltransferase activity"/>
    <property type="evidence" value="ECO:0007669"/>
    <property type="project" value="UniProtKB-EC"/>
</dbReference>
<protein>
    <recommendedName>
        <fullName evidence="9">Protein farnesyltransferase/geranylgeranyltransferase type-1 subunit alpha</fullName>
        <ecNumber evidence="4">2.5.1.58</ecNumber>
        <ecNumber evidence="3">2.5.1.59</ecNumber>
    </recommendedName>
    <alternativeName>
        <fullName evidence="12">CAAX farnesyltransferase subunit alpha</fullName>
    </alternativeName>
    <alternativeName>
        <fullName evidence="11">FTase-alpha</fullName>
    </alternativeName>
    <alternativeName>
        <fullName evidence="10">Ras proteins prenyltransferase subunit alpha</fullName>
    </alternativeName>
    <alternativeName>
        <fullName evidence="13">Type I protein geranyl-geranyltransferase subunit alpha</fullName>
    </alternativeName>
</protein>
<dbReference type="PANTHER" id="PTHR11129">
    <property type="entry name" value="PROTEIN FARNESYLTRANSFERASE ALPHA SUBUNIT/RAB GERANYLGERANYL TRANSFERASE ALPHA SUBUNIT"/>
    <property type="match status" value="1"/>
</dbReference>
<dbReference type="Pfam" id="PF01239">
    <property type="entry name" value="PPTA"/>
    <property type="match status" value="5"/>
</dbReference>
<dbReference type="EMBL" id="LR003407">
    <property type="protein sequence ID" value="SVE73026.1"/>
    <property type="molecule type" value="mRNA"/>
</dbReference>
<dbReference type="GO" id="GO:0004662">
    <property type="term" value="F:CAAX-protein geranylgeranyltransferase activity"/>
    <property type="evidence" value="ECO:0007669"/>
    <property type="project" value="UniProtKB-EC"/>
</dbReference>
<evidence type="ECO:0000256" key="1">
    <source>
        <dbReference type="ARBA" id="ARBA00001946"/>
    </source>
</evidence>
<dbReference type="InterPro" id="IPR002088">
    <property type="entry name" value="Prenyl_trans_a"/>
</dbReference>
<evidence type="ECO:0000256" key="11">
    <source>
        <dbReference type="ARBA" id="ARBA00042436"/>
    </source>
</evidence>
<gene>
    <name evidence="14" type="primary">EOG090X08PK</name>
</gene>
<sequence>MAEDDSKEPLSDSSDEFLDQEPWILYRDRPEWKDIEPIELNEGSFPVVAIAYSERFKDIFNYFRAIVMKNEISERAFQLTTDALELNPANYTVWQYRRTVLKGLERNLQKELLFVRRIIEDHPKNYQVWHHRRVLVEWSGDPSSELRLTEIILAQDAKNYHAWQHRQWVLDTFKLFDNEIEFVERLLEDDIRNNSAWNQRYFVVKQTTGFTEDIVNRELVFTVNSIKKIVNNESAWNYLRGILTHHPTGLNGHPIVEELCQFLDENQSKAPFYLAFLVDRMEETMQSDASTSQSLLPKADQILQSLATKVDPIRREYWLFLSRYLNSQFAI</sequence>
<name>A0A4Y7LXB2_9CRUS</name>
<keyword evidence="7" id="KW-0677">Repeat</keyword>
<evidence type="ECO:0000256" key="5">
    <source>
        <dbReference type="ARBA" id="ARBA00022602"/>
    </source>
</evidence>
<comment type="cofactor">
    <cofactor evidence="1">
        <name>Mg(2+)</name>
        <dbReference type="ChEBI" id="CHEBI:18420"/>
    </cofactor>
</comment>
<dbReference type="GO" id="GO:0005965">
    <property type="term" value="C:protein farnesyltransferase complex"/>
    <property type="evidence" value="ECO:0007669"/>
    <property type="project" value="TreeGrafter"/>
</dbReference>
<keyword evidence="6" id="KW-0808">Transferase</keyword>
<organism evidence="14">
    <name type="scientific">Ceriodaphnia reticulata</name>
    <dbReference type="NCBI Taxonomy" id="302197"/>
    <lineage>
        <taxon>Eukaryota</taxon>
        <taxon>Metazoa</taxon>
        <taxon>Ecdysozoa</taxon>
        <taxon>Arthropoda</taxon>
        <taxon>Crustacea</taxon>
        <taxon>Branchiopoda</taxon>
        <taxon>Diplostraca</taxon>
        <taxon>Cladocera</taxon>
        <taxon>Anomopoda</taxon>
        <taxon>Daphniidae</taxon>
        <taxon>Ceriodaphnia</taxon>
    </lineage>
</organism>
<proteinExistence type="evidence at transcript level"/>
<evidence type="ECO:0000256" key="4">
    <source>
        <dbReference type="ARBA" id="ARBA00012702"/>
    </source>
</evidence>
<evidence type="ECO:0000256" key="8">
    <source>
        <dbReference type="ARBA" id="ARBA00022842"/>
    </source>
</evidence>
<dbReference type="EC" id="2.5.1.59" evidence="3"/>
<keyword evidence="8" id="KW-0460">Magnesium</keyword>
<evidence type="ECO:0000256" key="6">
    <source>
        <dbReference type="ARBA" id="ARBA00022679"/>
    </source>
</evidence>
<dbReference type="SUPFAM" id="SSF48439">
    <property type="entry name" value="Protein prenylyltransferase"/>
    <property type="match status" value="1"/>
</dbReference>
<evidence type="ECO:0000313" key="14">
    <source>
        <dbReference type="EMBL" id="SVE73026.1"/>
    </source>
</evidence>
<dbReference type="PANTHER" id="PTHR11129:SF1">
    <property type="entry name" value="PROTEIN FARNESYLTRANSFERASE_GERANYLGERANYLTRANSFERASE TYPE-1 SUBUNIT ALPHA"/>
    <property type="match status" value="1"/>
</dbReference>
<evidence type="ECO:0000256" key="9">
    <source>
        <dbReference type="ARBA" id="ARBA00040965"/>
    </source>
</evidence>
<dbReference type="Gene3D" id="1.25.40.120">
    <property type="entry name" value="Protein prenylyltransferase"/>
    <property type="match status" value="1"/>
</dbReference>
<dbReference type="GO" id="GO:0005953">
    <property type="term" value="C:CAAX-protein geranylgeranyltransferase complex"/>
    <property type="evidence" value="ECO:0007669"/>
    <property type="project" value="TreeGrafter"/>
</dbReference>
<evidence type="ECO:0000256" key="13">
    <source>
        <dbReference type="ARBA" id="ARBA00043219"/>
    </source>
</evidence>
<reference evidence="14" key="1">
    <citation type="submission" date="2018-08" db="EMBL/GenBank/DDBJ databases">
        <authorList>
            <person name="Cornetti L."/>
        </authorList>
    </citation>
    <scope>NUCLEOTIDE SEQUENCE</scope>
    <source>
        <strain evidence="14">OM-SAIQ-clone2</strain>
    </source>
</reference>
<dbReference type="EC" id="2.5.1.58" evidence="4"/>
<keyword evidence="5" id="KW-0637">Prenyltransferase</keyword>
<evidence type="ECO:0000256" key="10">
    <source>
        <dbReference type="ARBA" id="ARBA00041392"/>
    </source>
</evidence>